<dbReference type="EMBL" id="CM051401">
    <property type="protein sequence ID" value="KAJ4711969.1"/>
    <property type="molecule type" value="Genomic_DNA"/>
</dbReference>
<reference evidence="1 2" key="1">
    <citation type="journal article" date="2023" name="Science">
        <title>Complex scaffold remodeling in plant triterpene biosynthesis.</title>
        <authorList>
            <person name="De La Pena R."/>
            <person name="Hodgson H."/>
            <person name="Liu J.C."/>
            <person name="Stephenson M.J."/>
            <person name="Martin A.C."/>
            <person name="Owen C."/>
            <person name="Harkess A."/>
            <person name="Leebens-Mack J."/>
            <person name="Jimenez L.E."/>
            <person name="Osbourn A."/>
            <person name="Sattely E.S."/>
        </authorList>
    </citation>
    <scope>NUCLEOTIDE SEQUENCE [LARGE SCALE GENOMIC DNA]</scope>
    <source>
        <strain evidence="2">cv. JPN11</strain>
        <tissue evidence="1">Leaf</tissue>
    </source>
</reference>
<keyword evidence="2" id="KW-1185">Reference proteome</keyword>
<evidence type="ECO:0000313" key="1">
    <source>
        <dbReference type="EMBL" id="KAJ4711969.1"/>
    </source>
</evidence>
<accession>A0ACC1XKH1</accession>
<name>A0ACC1XKH1_MELAZ</name>
<sequence>MAGSSCPAPMKATSNGVFQGDNPLDYALPLAILQICLIVLLTRLLAFFLRPLRQPRVIAEIIGGILLGPSALGRNKDYLNAIFPPKSITVLDTLANLGLLFFLFLVGLELDPKSLSRTGKKALSIAVGGISLPFVLGIGTSYALRATISKGVDGPPFLIFMGVAFSITAFPVLARILAELKLLTTDVGRIAMSAAAVNDVAAWILLALAIALSGTGRSPLVSLWVLLCGCGFVFGCIFIVPPIFRWMEQRCPEGEPVKELYVCSTLSIVLLAGFVTDMIGIHALFGAFIIGVLVPKEGPFACALVEKVEDLVSSLFLPLYFVSSGLKTDIATIRGLQSWGFLVLVITTACFGKVVGTVAISLVCKIPVKEALALGFLMNTKGLVELIVLNIGKDRKVLNDQTFAIMVLMAVFTTFITTPLVMAVYKPHQKASTSMYKYRTIKRRDLDSQLRILACFHSTRNIPTMINLIEASRGTEKKEGLCVYAMHLMELSERSSAILMVHKARKNGIPFWNKAKRSDSDQIVVAFEAFRQLSRVSIRPMTAISAMQDMHEDICGSAERKLAAMIILPFHKHQRFDGMLETTRTEFRWVNKRVLEHAPCSVGILVDRGLGGTTHVAASNVSSDITILFFGGNDDQEALAYGARMAEHPGITLNVVRFQAHPETSEEIVKADKSDGSDNTADSPDEIFLAEIKQKFENLESFKFEKREVKNTSETLDVMRKFNKCNLFLVGRMPVGQAAGVLNVKSDCPELGPIGSMLISPDFSTSASVLVVQQYADRTPSNSVPSTEVAMESPEQDIESG</sequence>
<dbReference type="Proteomes" id="UP001164539">
    <property type="component" value="Chromosome 8"/>
</dbReference>
<organism evidence="1 2">
    <name type="scientific">Melia azedarach</name>
    <name type="common">Chinaberry tree</name>
    <dbReference type="NCBI Taxonomy" id="155640"/>
    <lineage>
        <taxon>Eukaryota</taxon>
        <taxon>Viridiplantae</taxon>
        <taxon>Streptophyta</taxon>
        <taxon>Embryophyta</taxon>
        <taxon>Tracheophyta</taxon>
        <taxon>Spermatophyta</taxon>
        <taxon>Magnoliopsida</taxon>
        <taxon>eudicotyledons</taxon>
        <taxon>Gunneridae</taxon>
        <taxon>Pentapetalae</taxon>
        <taxon>rosids</taxon>
        <taxon>malvids</taxon>
        <taxon>Sapindales</taxon>
        <taxon>Meliaceae</taxon>
        <taxon>Melia</taxon>
    </lineage>
</organism>
<proteinExistence type="predicted"/>
<protein>
    <submittedName>
        <fullName evidence="1">Cation/H(+) antiporter like</fullName>
    </submittedName>
</protein>
<comment type="caution">
    <text evidence="1">The sequence shown here is derived from an EMBL/GenBank/DDBJ whole genome shotgun (WGS) entry which is preliminary data.</text>
</comment>
<gene>
    <name evidence="1" type="ORF">OWV82_014294</name>
</gene>
<evidence type="ECO:0000313" key="2">
    <source>
        <dbReference type="Proteomes" id="UP001164539"/>
    </source>
</evidence>